<gene>
    <name evidence="2" type="ORF">RDB_LOCUS157240</name>
</gene>
<dbReference type="EMBL" id="CAJMWX010001743">
    <property type="protein sequence ID" value="CAE6503928.1"/>
    <property type="molecule type" value="Genomic_DNA"/>
</dbReference>
<reference evidence="2" key="1">
    <citation type="submission" date="2021-01" db="EMBL/GenBank/DDBJ databases">
        <authorList>
            <person name="Kaushik A."/>
        </authorList>
    </citation>
    <scope>NUCLEOTIDE SEQUENCE</scope>
    <source>
        <strain evidence="2">AG4-R118</strain>
    </source>
</reference>
<keyword evidence="1" id="KW-1133">Transmembrane helix</keyword>
<protein>
    <recommendedName>
        <fullName evidence="4">Transmembrane protein</fullName>
    </recommendedName>
</protein>
<organism evidence="2 3">
    <name type="scientific">Rhizoctonia solani</name>
    <dbReference type="NCBI Taxonomy" id="456999"/>
    <lineage>
        <taxon>Eukaryota</taxon>
        <taxon>Fungi</taxon>
        <taxon>Dikarya</taxon>
        <taxon>Basidiomycota</taxon>
        <taxon>Agaricomycotina</taxon>
        <taxon>Agaricomycetes</taxon>
        <taxon>Cantharellales</taxon>
        <taxon>Ceratobasidiaceae</taxon>
        <taxon>Rhizoctonia</taxon>
    </lineage>
</organism>
<evidence type="ECO:0000313" key="2">
    <source>
        <dbReference type="EMBL" id="CAE6503928.1"/>
    </source>
</evidence>
<feature type="transmembrane region" description="Helical" evidence="1">
    <location>
        <begin position="297"/>
        <end position="318"/>
    </location>
</feature>
<keyword evidence="1" id="KW-0812">Transmembrane</keyword>
<feature type="transmembrane region" description="Helical" evidence="1">
    <location>
        <begin position="70"/>
        <end position="88"/>
    </location>
</feature>
<comment type="caution">
    <text evidence="2">The sequence shown here is derived from an EMBL/GenBank/DDBJ whole genome shotgun (WGS) entry which is preliminary data.</text>
</comment>
<feature type="transmembrane region" description="Helical" evidence="1">
    <location>
        <begin position="117"/>
        <end position="137"/>
    </location>
</feature>
<evidence type="ECO:0000256" key="1">
    <source>
        <dbReference type="SAM" id="Phobius"/>
    </source>
</evidence>
<dbReference type="AlphaFoldDB" id="A0A8H3D1J2"/>
<feature type="transmembrane region" description="Helical" evidence="1">
    <location>
        <begin position="149"/>
        <end position="169"/>
    </location>
</feature>
<sequence length="350" mass="39386">MTRSPETVHYPTYIPPYSLHQTGSQTRPETEVNKRDSYRESIENVSERRLEMSAVRGLWWMLSFDKRQSLGLFLFCGGATIAFCLASFQKMSFQMLLKTTTPVEGYWYEKSPWKASIILHIITGIPSAFFSVFLFLPVTFKLWPRLHGVVGYVTSFLMVISCVGGGIVGRRAQGGDLGVQLGYYMLASGAAASVVVGCVEGWRGAFDAHREWMLRVWVYNGAIITMHATAIVSAKVITLIGGYYSFMRCAEVDYLTSSDSMSQQFPQCSTSDPYNTYVVVPASWRGTKLGESSAVRASFGMSMLLAVFLHCVGVEVYLRATREDSVRLREWSERRRLRTSMRAEQVYPLS</sequence>
<feature type="transmembrane region" description="Helical" evidence="1">
    <location>
        <begin position="223"/>
        <end position="246"/>
    </location>
</feature>
<dbReference type="Proteomes" id="UP000663888">
    <property type="component" value="Unassembled WGS sequence"/>
</dbReference>
<accession>A0A8H3D1J2</accession>
<proteinExistence type="predicted"/>
<feature type="transmembrane region" description="Helical" evidence="1">
    <location>
        <begin position="181"/>
        <end position="202"/>
    </location>
</feature>
<evidence type="ECO:0008006" key="4">
    <source>
        <dbReference type="Google" id="ProtNLM"/>
    </source>
</evidence>
<name>A0A8H3D1J2_9AGAM</name>
<evidence type="ECO:0000313" key="3">
    <source>
        <dbReference type="Proteomes" id="UP000663888"/>
    </source>
</evidence>
<keyword evidence="1" id="KW-0472">Membrane</keyword>